<evidence type="ECO:0000259" key="1">
    <source>
        <dbReference type="Pfam" id="PF08708"/>
    </source>
</evidence>
<dbReference type="Pfam" id="PF08708">
    <property type="entry name" value="PriCT_1"/>
    <property type="match status" value="1"/>
</dbReference>
<protein>
    <submittedName>
        <fullName evidence="2">Replication protein RepA</fullName>
    </submittedName>
</protein>
<geneLocation type="plasmid" evidence="2">
    <name>pREC01</name>
</geneLocation>
<dbReference type="EMBL" id="AB893594">
    <property type="protein sequence ID" value="BBE49440.1"/>
    <property type="molecule type" value="Genomic_DNA"/>
</dbReference>
<feature type="domain" description="Primase C-terminal 1" evidence="1">
    <location>
        <begin position="190"/>
        <end position="254"/>
    </location>
</feature>
<evidence type="ECO:0000313" key="2">
    <source>
        <dbReference type="EMBL" id="BBE49440.1"/>
    </source>
</evidence>
<dbReference type="InterPro" id="IPR004322">
    <property type="entry name" value="Plasmid_replicase_bac"/>
</dbReference>
<dbReference type="AlphaFoldDB" id="A0A2Z6G7R8"/>
<gene>
    <name evidence="2" type="primary">repA</name>
</gene>
<dbReference type="InterPro" id="IPR014820">
    <property type="entry name" value="PriCT_1"/>
</dbReference>
<dbReference type="Pfam" id="PF03090">
    <property type="entry name" value="Replicase"/>
    <property type="match status" value="1"/>
</dbReference>
<organism evidence="2">
    <name type="scientific">Rhodococcus erythropolis</name>
    <name type="common">Arthrobacter picolinophilus</name>
    <dbReference type="NCBI Taxonomy" id="1833"/>
    <lineage>
        <taxon>Bacteria</taxon>
        <taxon>Bacillati</taxon>
        <taxon>Actinomycetota</taxon>
        <taxon>Actinomycetes</taxon>
        <taxon>Mycobacteriales</taxon>
        <taxon>Nocardiaceae</taxon>
        <taxon>Rhodococcus</taxon>
        <taxon>Rhodococcus erythropolis group</taxon>
    </lineage>
</organism>
<proteinExistence type="predicted"/>
<keyword evidence="2" id="KW-0614">Plasmid</keyword>
<accession>A0A2Z6G7R8</accession>
<sequence length="302" mass="34348">MGGHSCPMKSATGGVLSDRQWADAVLLPHRPFATNNLQRGQYRMSRDDALAMRYVEHSPHALLGSIVIDCDHVDAAMRAFEQPSDHPAPNWVAQSPSGRAHIGWWLGPNHVCRTDSARLTPLRYAHRIETGLKISVGGDFAYGGQLTKNPIHPDWETIYGPATPYTLRQLATIHTPRQMPRRPDRAVGLGRNVTMFDATRRWAYPQWWQHRNGTGRDWDHLVLQHCHAVNTEFTTPLPFTEVRATAQSISKWIWRNFTEEQYRARQAHLGQKGGKATTLAKQEAVRNNARKYDEHTMREAII</sequence>
<name>A0A2Z6G7R8_RHOER</name>
<dbReference type="Gene3D" id="1.10.340.50">
    <property type="match status" value="1"/>
</dbReference>
<reference evidence="2" key="1">
    <citation type="journal article" date="2018" name="J. Antibiot.">
        <title>Identification of a novel bacteriocin-like protein and structural gene from Rhodococcus erythropolis JCM 2895, using suppression-subtractive hybridization.</title>
        <authorList>
            <person name="Kitagawa W."/>
            <person name="Mitsuhashi S."/>
            <person name="Hata M."/>
            <person name="Tamura T."/>
        </authorList>
    </citation>
    <scope>NUCLEOTIDE SEQUENCE</scope>
    <source>
        <strain evidence="2">JCM 2895</strain>
        <plasmid evidence="2">pREC01</plasmid>
    </source>
</reference>